<proteinExistence type="predicted"/>
<organism evidence="2 3">
    <name type="scientific">Candidatus Roizmanbacteria bacterium GW2011_GWB1_40_7</name>
    <dbReference type="NCBI Taxonomy" id="1618482"/>
    <lineage>
        <taxon>Bacteria</taxon>
        <taxon>Candidatus Roizmaniibacteriota</taxon>
    </lineage>
</organism>
<accession>A0A0G0T9C3</accession>
<dbReference type="EMBL" id="LBZM01000029">
    <property type="protein sequence ID" value="KKR71401.1"/>
    <property type="molecule type" value="Genomic_DNA"/>
</dbReference>
<name>A0A0G0T9C3_9BACT</name>
<evidence type="ECO:0000313" key="2">
    <source>
        <dbReference type="EMBL" id="KKR71401.1"/>
    </source>
</evidence>
<evidence type="ECO:0000313" key="3">
    <source>
        <dbReference type="Proteomes" id="UP000034664"/>
    </source>
</evidence>
<protein>
    <submittedName>
        <fullName evidence="2">Uncharacterized protein</fullName>
    </submittedName>
</protein>
<sequence length="224" mass="25786">MDSNQRLHISLQTKNTTIHGVLNSLTLMCMTMWAFTLTGYFIQYILTSGNITVLAVTLGISAIIFFIHLKLSKHFPAKQYIFPGVTLLFSIATVITVSNIVLPKLFNYELPLWNSLIEADLAPQFLIGIAWILIPVLLIQLGQVNKLTRTYTFSGFLLVILWILVIKILLGVDKETLYSTRIYNYLLEHNFIQPVFRFIFGLPLFYWLALLFKFSEIKKILYKS</sequence>
<gene>
    <name evidence="2" type="ORF">UU14_C0029G0010</name>
</gene>
<dbReference type="AlphaFoldDB" id="A0A0G0T9C3"/>
<comment type="caution">
    <text evidence="2">The sequence shown here is derived from an EMBL/GenBank/DDBJ whole genome shotgun (WGS) entry which is preliminary data.</text>
</comment>
<feature type="transmembrane region" description="Helical" evidence="1">
    <location>
        <begin position="121"/>
        <end position="139"/>
    </location>
</feature>
<feature type="transmembrane region" description="Helical" evidence="1">
    <location>
        <begin position="21"/>
        <end position="45"/>
    </location>
</feature>
<keyword evidence="1" id="KW-0472">Membrane</keyword>
<reference evidence="2 3" key="1">
    <citation type="journal article" date="2015" name="Nature">
        <title>rRNA introns, odd ribosomes, and small enigmatic genomes across a large radiation of phyla.</title>
        <authorList>
            <person name="Brown C.T."/>
            <person name="Hug L.A."/>
            <person name="Thomas B.C."/>
            <person name="Sharon I."/>
            <person name="Castelle C.J."/>
            <person name="Singh A."/>
            <person name="Wilkins M.J."/>
            <person name="Williams K.H."/>
            <person name="Banfield J.F."/>
        </authorList>
    </citation>
    <scope>NUCLEOTIDE SEQUENCE [LARGE SCALE GENOMIC DNA]</scope>
</reference>
<keyword evidence="1" id="KW-0812">Transmembrane</keyword>
<feature type="transmembrane region" description="Helical" evidence="1">
    <location>
        <begin position="51"/>
        <end position="69"/>
    </location>
</feature>
<feature type="transmembrane region" description="Helical" evidence="1">
    <location>
        <begin position="151"/>
        <end position="171"/>
    </location>
</feature>
<keyword evidence="1" id="KW-1133">Transmembrane helix</keyword>
<feature type="transmembrane region" description="Helical" evidence="1">
    <location>
        <begin position="81"/>
        <end position="101"/>
    </location>
</feature>
<dbReference type="Proteomes" id="UP000034664">
    <property type="component" value="Unassembled WGS sequence"/>
</dbReference>
<feature type="transmembrane region" description="Helical" evidence="1">
    <location>
        <begin position="191"/>
        <end position="212"/>
    </location>
</feature>
<evidence type="ECO:0000256" key="1">
    <source>
        <dbReference type="SAM" id="Phobius"/>
    </source>
</evidence>